<keyword evidence="2" id="KW-1185">Reference proteome</keyword>
<comment type="caution">
    <text evidence="1">The sequence shown here is derived from an EMBL/GenBank/DDBJ whole genome shotgun (WGS) entry which is preliminary data.</text>
</comment>
<organism evidence="1 2">
    <name type="scientific">Roseobacter insulae</name>
    <dbReference type="NCBI Taxonomy" id="2859783"/>
    <lineage>
        <taxon>Bacteria</taxon>
        <taxon>Pseudomonadati</taxon>
        <taxon>Pseudomonadota</taxon>
        <taxon>Alphaproteobacteria</taxon>
        <taxon>Rhodobacterales</taxon>
        <taxon>Roseobacteraceae</taxon>
        <taxon>Roseobacter</taxon>
    </lineage>
</organism>
<sequence>MDISRRHFTALALASGVVPGTLAAQDTTLQEALDAQVFGTTSEYKAGLKLIAERGNPDMAAGLIRALRFTDGRRKAIGNVLEEITGERHGTSWFDWMLWQEKNPQIIPHPSHIRFTRRLLLQVDPNFADFLRPEYLARDRMRIRLEEIAWGGVQKDGIPSLDRPDLIAAQEATYLRGSDLVFGVAINGDVRAYPLRIMGWHEMFNEVIGGVPVALAYCTLCGSGILFETRLAGRSKPLVFGSSGFLYRSNKLMFDRESHSLWNQFTGKPVVGPLAASGIELRQRPVVITTWDNWTTSHPTSKVLSLNTGHRRNYGSGVVYANYFASPDLMFPAQVDQSEHRQKDYVFTIRQFGAARAWPLAAFKKKPVIHDAIGSTNLLLLGSEETRSVRAYERGEMSFVLSDGALKATDGSTWIITEDAVIGPDGSRLPRVAGHIAYWFAWDNYLGGVATVYKG</sequence>
<gene>
    <name evidence="1" type="ORF">KX928_15195</name>
</gene>
<accession>A0A9X1FX19</accession>
<evidence type="ECO:0000313" key="2">
    <source>
        <dbReference type="Proteomes" id="UP001138661"/>
    </source>
</evidence>
<dbReference type="RefSeq" id="WP_219504352.1">
    <property type="nucleotide sequence ID" value="NZ_JAHXDN010000004.1"/>
</dbReference>
<protein>
    <submittedName>
        <fullName evidence="1">DUF3179 domain-containing protein</fullName>
    </submittedName>
</protein>
<proteinExistence type="predicted"/>
<dbReference type="Pfam" id="PF11376">
    <property type="entry name" value="DUF3179"/>
    <property type="match status" value="1"/>
</dbReference>
<dbReference type="InterPro" id="IPR021516">
    <property type="entry name" value="DUF3179"/>
</dbReference>
<dbReference type="Proteomes" id="UP001138661">
    <property type="component" value="Unassembled WGS sequence"/>
</dbReference>
<dbReference type="AlphaFoldDB" id="A0A9X1FX19"/>
<evidence type="ECO:0000313" key="1">
    <source>
        <dbReference type="EMBL" id="MBW4709136.1"/>
    </source>
</evidence>
<dbReference type="EMBL" id="JAHXDN010000004">
    <property type="protein sequence ID" value="MBW4709136.1"/>
    <property type="molecule type" value="Genomic_DNA"/>
</dbReference>
<reference evidence="1" key="1">
    <citation type="submission" date="2021-07" db="EMBL/GenBank/DDBJ databases">
        <title>Roseobacter insulae sp. nov., isolated from a tidal flat.</title>
        <authorList>
            <person name="Park S."/>
            <person name="Yoon J.-H."/>
        </authorList>
    </citation>
    <scope>NUCLEOTIDE SEQUENCE</scope>
    <source>
        <strain evidence="1">YSTF-M11</strain>
    </source>
</reference>
<name>A0A9X1FX19_9RHOB</name>